<dbReference type="Pfam" id="PF00348">
    <property type="entry name" value="polyprenyl_synt"/>
    <property type="match status" value="1"/>
</dbReference>
<evidence type="ECO:0000256" key="5">
    <source>
        <dbReference type="ARBA" id="ARBA00022842"/>
    </source>
</evidence>
<dbReference type="SFLD" id="SFLDS00005">
    <property type="entry name" value="Isoprenoid_Synthase_Type_I"/>
    <property type="match status" value="1"/>
</dbReference>
<dbReference type="GO" id="GO:0045337">
    <property type="term" value="P:farnesyl diphosphate biosynthetic process"/>
    <property type="evidence" value="ECO:0000314"/>
    <property type="project" value="CACAO"/>
</dbReference>
<dbReference type="InterPro" id="IPR008949">
    <property type="entry name" value="Isoprenoid_synthase_dom_sf"/>
</dbReference>
<gene>
    <name evidence="8" type="primary">ISPA</name>
    <name evidence="8" type="ordered locus">WS1679</name>
</gene>
<dbReference type="EMBL" id="BX571661">
    <property type="protein sequence ID" value="CAE10706.1"/>
    <property type="molecule type" value="Genomic_DNA"/>
</dbReference>
<comment type="similarity">
    <text evidence="2 7">Belongs to the FPP/GGPP synthase family.</text>
</comment>
<evidence type="ECO:0000313" key="8">
    <source>
        <dbReference type="EMBL" id="CAE10706.1"/>
    </source>
</evidence>
<dbReference type="GO" id="GO:0046872">
    <property type="term" value="F:metal ion binding"/>
    <property type="evidence" value="ECO:0007669"/>
    <property type="project" value="UniProtKB-KW"/>
</dbReference>
<name>Q7M8G0_WOLSU</name>
<evidence type="ECO:0000256" key="7">
    <source>
        <dbReference type="RuleBase" id="RU004466"/>
    </source>
</evidence>
<dbReference type="PANTHER" id="PTHR43281">
    <property type="entry name" value="FARNESYL DIPHOSPHATE SYNTHASE"/>
    <property type="match status" value="1"/>
</dbReference>
<evidence type="ECO:0000256" key="3">
    <source>
        <dbReference type="ARBA" id="ARBA00022679"/>
    </source>
</evidence>
<dbReference type="InterPro" id="IPR033749">
    <property type="entry name" value="Polyprenyl_synt_CS"/>
</dbReference>
<dbReference type="RefSeq" id="WP_011139490.1">
    <property type="nucleotide sequence ID" value="NC_005090.1"/>
</dbReference>
<protein>
    <submittedName>
        <fullName evidence="8">GERANYLGERANYL PYROPHOSPHATE SYNTHASE</fullName>
    </submittedName>
</protein>
<dbReference type="PROSITE" id="PS00444">
    <property type="entry name" value="POLYPRENYL_SYNTHASE_2"/>
    <property type="match status" value="1"/>
</dbReference>
<organism evidence="9">
    <name type="scientific">Wolinella succinogenes (strain ATCC 29543 / DSM 1740 / CCUG 13145 / JCM 31913 / LMG 7466 / NCTC 11488 / FDC 602W)</name>
    <name type="common">Vibrio succinogenes</name>
    <dbReference type="NCBI Taxonomy" id="273121"/>
    <lineage>
        <taxon>Bacteria</taxon>
        <taxon>Pseudomonadati</taxon>
        <taxon>Campylobacterota</taxon>
        <taxon>Epsilonproteobacteria</taxon>
        <taxon>Campylobacterales</taxon>
        <taxon>Helicobacteraceae</taxon>
        <taxon>Wolinella</taxon>
    </lineage>
</organism>
<dbReference type="PROSITE" id="PS00723">
    <property type="entry name" value="POLYPRENYL_SYNTHASE_1"/>
    <property type="match status" value="1"/>
</dbReference>
<dbReference type="PANTHER" id="PTHR43281:SF1">
    <property type="entry name" value="FARNESYL DIPHOSPHATE SYNTHASE"/>
    <property type="match status" value="1"/>
</dbReference>
<dbReference type="FunFam" id="1.10.600.10:FF:000001">
    <property type="entry name" value="Geranylgeranyl diphosphate synthase"/>
    <property type="match status" value="1"/>
</dbReference>
<keyword evidence="4" id="KW-0479">Metal-binding</keyword>
<keyword evidence="9" id="KW-1185">Reference proteome</keyword>
<proteinExistence type="inferred from homology"/>
<dbReference type="GO" id="GO:0004337">
    <property type="term" value="F:(2E,6E)-farnesyl diphosphate synthase activity"/>
    <property type="evidence" value="ECO:0000314"/>
    <property type="project" value="CACAO"/>
</dbReference>
<evidence type="ECO:0000256" key="6">
    <source>
        <dbReference type="ARBA" id="ARBA00023229"/>
    </source>
</evidence>
<reference evidence="8 9" key="1">
    <citation type="journal article" date="2003" name="Proc. Natl. Acad. Sci. U.S.A.">
        <title>Complete genome sequence and analysis of Wolinella succinogenes.</title>
        <authorList>
            <person name="Baar C."/>
            <person name="Eppinger M."/>
            <person name="Raddatz G."/>
            <person name="Simon JM."/>
            <person name="Lanz C."/>
            <person name="Klimmek O."/>
            <person name="Nandakumar R."/>
            <person name="Gross R."/>
            <person name="Rosinus A."/>
            <person name="Keller H."/>
            <person name="Jagtap P."/>
            <person name="Linke B."/>
            <person name="Meyer F."/>
            <person name="Lederer H."/>
            <person name="Schuster S.C."/>
        </authorList>
    </citation>
    <scope>NUCLEOTIDE SEQUENCE [LARGE SCALE GENOMIC DNA]</scope>
    <source>
        <strain evidence="9">ATCC 29543 / DSM 1740 / CCUG 13145 / JCM 31913 / LMG 7466 / NCTC 11488 / FDC 602W</strain>
    </source>
</reference>
<sequence length="286" mass="31689">MNLESVMEGFERFLEEEAPLFEGFHPHYNEYLWEMVRNGGKRFRPRLLLGVVSALAPLLVKSAYAPALALEILHTYSLIHDDLPAMDNAATRRGHPTLHVKYDEASAVLAGDALNTHAFYLLAQAPLGSDTKVALVRELASAGGAGGMVLGQALDCYFEHQKLEIEKLRFIHLHKTGRLIAASLKMGAIIAALSKEEQARLEEIGLKLGLLFQVQDDIIDATWSEEEAGKTTQNDGAKNSYVNLLGLEGARMEHARLKEEVRVLLGFFPEALSLTLLEILEKQFKS</sequence>
<dbReference type="HOGENOM" id="CLU_014015_0_1_7"/>
<dbReference type="InterPro" id="IPR000092">
    <property type="entry name" value="Polyprenyl_synt"/>
</dbReference>
<dbReference type="KEGG" id="wsu:WS1679"/>
<keyword evidence="3 7" id="KW-0808">Transferase</keyword>
<accession>Q7M8G0</accession>
<dbReference type="Gene3D" id="1.10.600.10">
    <property type="entry name" value="Farnesyl Diphosphate Synthase"/>
    <property type="match status" value="1"/>
</dbReference>
<dbReference type="Proteomes" id="UP000000422">
    <property type="component" value="Chromosome"/>
</dbReference>
<dbReference type="eggNOG" id="COG0142">
    <property type="taxonomic scope" value="Bacteria"/>
</dbReference>
<keyword evidence="5" id="KW-0460">Magnesium</keyword>
<evidence type="ECO:0000256" key="2">
    <source>
        <dbReference type="ARBA" id="ARBA00006706"/>
    </source>
</evidence>
<dbReference type="SFLD" id="SFLDG01017">
    <property type="entry name" value="Polyprenyl_Transferase_Like"/>
    <property type="match status" value="1"/>
</dbReference>
<dbReference type="CDD" id="cd00685">
    <property type="entry name" value="Trans_IPPS_HT"/>
    <property type="match status" value="1"/>
</dbReference>
<dbReference type="AlphaFoldDB" id="Q7M8G0"/>
<evidence type="ECO:0000256" key="1">
    <source>
        <dbReference type="ARBA" id="ARBA00001946"/>
    </source>
</evidence>
<comment type="cofactor">
    <cofactor evidence="1">
        <name>Mg(2+)</name>
        <dbReference type="ChEBI" id="CHEBI:18420"/>
    </cofactor>
</comment>
<evidence type="ECO:0000256" key="4">
    <source>
        <dbReference type="ARBA" id="ARBA00022723"/>
    </source>
</evidence>
<evidence type="ECO:0000313" key="9">
    <source>
        <dbReference type="Proteomes" id="UP000000422"/>
    </source>
</evidence>
<keyword evidence="6" id="KW-0414">Isoprene biosynthesis</keyword>
<dbReference type="STRING" id="273121.WS1679"/>
<dbReference type="SUPFAM" id="SSF48576">
    <property type="entry name" value="Terpenoid synthases"/>
    <property type="match status" value="1"/>
</dbReference>